<dbReference type="RefSeq" id="WP_146889528.1">
    <property type="nucleotide sequence ID" value="NZ_BJXB01000031.1"/>
</dbReference>
<gene>
    <name evidence="1" type="ORF">DC3_49140</name>
</gene>
<keyword evidence="2" id="KW-1185">Reference proteome</keyword>
<proteinExistence type="predicted"/>
<dbReference type="AlphaFoldDB" id="A0A511N8W2"/>
<accession>A0A511N8W2</accession>
<protein>
    <submittedName>
        <fullName evidence="1">Uncharacterized protein</fullName>
    </submittedName>
</protein>
<evidence type="ECO:0000313" key="1">
    <source>
        <dbReference type="EMBL" id="GEM49279.1"/>
    </source>
</evidence>
<reference evidence="1 2" key="1">
    <citation type="submission" date="2019-07" db="EMBL/GenBank/DDBJ databases">
        <title>Whole genome shotgun sequence of Deinococcus cellulosilyticus NBRC 106333.</title>
        <authorList>
            <person name="Hosoyama A."/>
            <person name="Uohara A."/>
            <person name="Ohji S."/>
            <person name="Ichikawa N."/>
        </authorList>
    </citation>
    <scope>NUCLEOTIDE SEQUENCE [LARGE SCALE GENOMIC DNA]</scope>
    <source>
        <strain evidence="1 2">NBRC 106333</strain>
    </source>
</reference>
<dbReference type="OrthoDB" id="9804380at2"/>
<organism evidence="1 2">
    <name type="scientific">Deinococcus cellulosilyticus (strain DSM 18568 / NBRC 106333 / KACC 11606 / 5516J-15)</name>
    <dbReference type="NCBI Taxonomy" id="1223518"/>
    <lineage>
        <taxon>Bacteria</taxon>
        <taxon>Thermotogati</taxon>
        <taxon>Deinococcota</taxon>
        <taxon>Deinococci</taxon>
        <taxon>Deinococcales</taxon>
        <taxon>Deinococcaceae</taxon>
        <taxon>Deinococcus</taxon>
    </lineage>
</organism>
<sequence>MSAAPFHKLAAVSMRHDHLPTFHIRGISRWQMAYFARLADLHQFFHPAGEEPVLPDLVGYAYRNFDLYTSREQVMASQEQERQLLKQVLERVSLEKTHAIYVLHSKDHQDVGCCCLIKRRWEDEVFRLLEEFDLKREWVRS</sequence>
<evidence type="ECO:0000313" key="2">
    <source>
        <dbReference type="Proteomes" id="UP000321306"/>
    </source>
</evidence>
<dbReference type="Proteomes" id="UP000321306">
    <property type="component" value="Unassembled WGS sequence"/>
</dbReference>
<name>A0A511N8W2_DEIC1</name>
<dbReference type="EMBL" id="BJXB01000031">
    <property type="protein sequence ID" value="GEM49279.1"/>
    <property type="molecule type" value="Genomic_DNA"/>
</dbReference>
<comment type="caution">
    <text evidence="1">The sequence shown here is derived from an EMBL/GenBank/DDBJ whole genome shotgun (WGS) entry which is preliminary data.</text>
</comment>